<evidence type="ECO:0000256" key="1">
    <source>
        <dbReference type="ARBA" id="ARBA00010996"/>
    </source>
</evidence>
<evidence type="ECO:0000313" key="2">
    <source>
        <dbReference type="EMBL" id="SUZ96874.1"/>
    </source>
</evidence>
<dbReference type="AlphaFoldDB" id="A0A381S0C1"/>
<dbReference type="InterPro" id="IPR003782">
    <property type="entry name" value="SCO1/SenC"/>
</dbReference>
<accession>A0A381S0C1</accession>
<name>A0A381S0C1_9ZZZZ</name>
<protein>
    <recommendedName>
        <fullName evidence="3">Thioredoxin domain-containing protein</fullName>
    </recommendedName>
</protein>
<dbReference type="SUPFAM" id="SSF52833">
    <property type="entry name" value="Thioredoxin-like"/>
    <property type="match status" value="1"/>
</dbReference>
<evidence type="ECO:0008006" key="3">
    <source>
        <dbReference type="Google" id="ProtNLM"/>
    </source>
</evidence>
<comment type="similarity">
    <text evidence="1">Belongs to the SCO1/2 family.</text>
</comment>
<dbReference type="PANTHER" id="PTHR12151:SF25">
    <property type="entry name" value="LINALOOL DEHYDRATASE_ISOMERASE DOMAIN-CONTAINING PROTEIN"/>
    <property type="match status" value="1"/>
</dbReference>
<dbReference type="Gene3D" id="3.40.30.10">
    <property type="entry name" value="Glutaredoxin"/>
    <property type="match status" value="1"/>
</dbReference>
<organism evidence="2">
    <name type="scientific">marine metagenome</name>
    <dbReference type="NCBI Taxonomy" id="408172"/>
    <lineage>
        <taxon>unclassified sequences</taxon>
        <taxon>metagenomes</taxon>
        <taxon>ecological metagenomes</taxon>
    </lineage>
</organism>
<dbReference type="EMBL" id="UINC01002456">
    <property type="protein sequence ID" value="SUZ96874.1"/>
    <property type="molecule type" value="Genomic_DNA"/>
</dbReference>
<feature type="non-terminal residue" evidence="2">
    <location>
        <position position="1"/>
    </location>
</feature>
<dbReference type="InterPro" id="IPR036249">
    <property type="entry name" value="Thioredoxin-like_sf"/>
</dbReference>
<dbReference type="PANTHER" id="PTHR12151">
    <property type="entry name" value="ELECTRON TRANSPORT PROTIN SCO1/SENC FAMILY MEMBER"/>
    <property type="match status" value="1"/>
</dbReference>
<dbReference type="Pfam" id="PF02630">
    <property type="entry name" value="SCO1-SenC"/>
    <property type="match status" value="1"/>
</dbReference>
<gene>
    <name evidence="2" type="ORF">METZ01_LOCUS49728</name>
</gene>
<dbReference type="CDD" id="cd02968">
    <property type="entry name" value="SCO"/>
    <property type="match status" value="1"/>
</dbReference>
<sequence>VAFSLAYLLGCNSPNNSNLYGTALNNHDGSRFSLLDENDFEVTDQTHIGQVHLITFLFANCTSLCPLVTSSIKQSLEKSEGTRNTPVLIISVDPKGDTIESRTAFKNRWNLSSNWHYLNGNEKELETIWRNFYLNPQESAIKSLNMQVDRKYDIVHSSPVYIVNDEGRPAVVHTTPIDPDHLYKDIIRISKR</sequence>
<reference evidence="2" key="1">
    <citation type="submission" date="2018-05" db="EMBL/GenBank/DDBJ databases">
        <authorList>
            <person name="Lanie J.A."/>
            <person name="Ng W.-L."/>
            <person name="Kazmierczak K.M."/>
            <person name="Andrzejewski T.M."/>
            <person name="Davidsen T.M."/>
            <person name="Wayne K.J."/>
            <person name="Tettelin H."/>
            <person name="Glass J.I."/>
            <person name="Rusch D."/>
            <person name="Podicherti R."/>
            <person name="Tsui H.-C.T."/>
            <person name="Winkler M.E."/>
        </authorList>
    </citation>
    <scope>NUCLEOTIDE SEQUENCE</scope>
</reference>
<proteinExistence type="inferred from homology"/>